<dbReference type="Gene3D" id="3.30.750.24">
    <property type="entry name" value="STAS domain"/>
    <property type="match status" value="1"/>
</dbReference>
<dbReference type="Pfam" id="PF00916">
    <property type="entry name" value="Sulfate_transp"/>
    <property type="match status" value="1"/>
</dbReference>
<keyword evidence="8" id="KW-1185">Reference proteome</keyword>
<feature type="transmembrane region" description="Helical" evidence="5">
    <location>
        <begin position="308"/>
        <end position="329"/>
    </location>
</feature>
<dbReference type="GO" id="GO:0016020">
    <property type="term" value="C:membrane"/>
    <property type="evidence" value="ECO:0007669"/>
    <property type="project" value="UniProtKB-SubCell"/>
</dbReference>
<evidence type="ECO:0000256" key="3">
    <source>
        <dbReference type="ARBA" id="ARBA00022989"/>
    </source>
</evidence>
<dbReference type="PROSITE" id="PS50801">
    <property type="entry name" value="STAS"/>
    <property type="match status" value="1"/>
</dbReference>
<dbReference type="Proteomes" id="UP001634394">
    <property type="component" value="Unassembled WGS sequence"/>
</dbReference>
<feature type="transmembrane region" description="Helical" evidence="5">
    <location>
        <begin position="224"/>
        <end position="244"/>
    </location>
</feature>
<keyword evidence="3 5" id="KW-1133">Transmembrane helix</keyword>
<feature type="transmembrane region" description="Helical" evidence="5">
    <location>
        <begin position="166"/>
        <end position="182"/>
    </location>
</feature>
<dbReference type="InterPro" id="IPR011547">
    <property type="entry name" value="SLC26A/SulP_dom"/>
</dbReference>
<dbReference type="InterPro" id="IPR002645">
    <property type="entry name" value="STAS_dom"/>
</dbReference>
<feature type="transmembrane region" description="Helical" evidence="5">
    <location>
        <begin position="341"/>
        <end position="358"/>
    </location>
</feature>
<protein>
    <recommendedName>
        <fullName evidence="6">STAS domain-containing protein</fullName>
    </recommendedName>
</protein>
<proteinExistence type="predicted"/>
<evidence type="ECO:0000259" key="6">
    <source>
        <dbReference type="PROSITE" id="PS50801"/>
    </source>
</evidence>
<reference evidence="7 8" key="1">
    <citation type="submission" date="2024-11" db="EMBL/GenBank/DDBJ databases">
        <title>Chromosome-level genome assembly of the freshwater bivalve Anodonta woodiana.</title>
        <authorList>
            <person name="Chen X."/>
        </authorList>
    </citation>
    <scope>NUCLEOTIDE SEQUENCE [LARGE SCALE GENOMIC DNA]</scope>
    <source>
        <strain evidence="7">MN2024</strain>
        <tissue evidence="7">Gills</tissue>
    </source>
</reference>
<dbReference type="InterPro" id="IPR036513">
    <property type="entry name" value="STAS_dom_sf"/>
</dbReference>
<gene>
    <name evidence="7" type="ORF">ACJMK2_015544</name>
</gene>
<evidence type="ECO:0000256" key="1">
    <source>
        <dbReference type="ARBA" id="ARBA00004141"/>
    </source>
</evidence>
<evidence type="ECO:0000313" key="8">
    <source>
        <dbReference type="Proteomes" id="UP001634394"/>
    </source>
</evidence>
<feature type="transmembrane region" description="Helical" evidence="5">
    <location>
        <begin position="394"/>
        <end position="413"/>
    </location>
</feature>
<dbReference type="SUPFAM" id="SSF52091">
    <property type="entry name" value="SpoIIaa-like"/>
    <property type="match status" value="1"/>
</dbReference>
<accession>A0ABD3UUD3</accession>
<feature type="domain" description="STAS" evidence="6">
    <location>
        <begin position="576"/>
        <end position="748"/>
    </location>
</feature>
<organism evidence="7 8">
    <name type="scientific">Sinanodonta woodiana</name>
    <name type="common">Chinese pond mussel</name>
    <name type="synonym">Anodonta woodiana</name>
    <dbReference type="NCBI Taxonomy" id="1069815"/>
    <lineage>
        <taxon>Eukaryota</taxon>
        <taxon>Metazoa</taxon>
        <taxon>Spiralia</taxon>
        <taxon>Lophotrochozoa</taxon>
        <taxon>Mollusca</taxon>
        <taxon>Bivalvia</taxon>
        <taxon>Autobranchia</taxon>
        <taxon>Heteroconchia</taxon>
        <taxon>Palaeoheterodonta</taxon>
        <taxon>Unionida</taxon>
        <taxon>Unionoidea</taxon>
        <taxon>Unionidae</taxon>
        <taxon>Unioninae</taxon>
        <taxon>Sinanodonta</taxon>
    </lineage>
</organism>
<dbReference type="PANTHER" id="PTHR11814">
    <property type="entry name" value="SULFATE TRANSPORTER"/>
    <property type="match status" value="1"/>
</dbReference>
<evidence type="ECO:0000256" key="5">
    <source>
        <dbReference type="SAM" id="Phobius"/>
    </source>
</evidence>
<feature type="transmembrane region" description="Helical" evidence="5">
    <location>
        <begin position="522"/>
        <end position="548"/>
    </location>
</feature>
<dbReference type="Pfam" id="PF01740">
    <property type="entry name" value="STAS"/>
    <property type="match status" value="1"/>
</dbReference>
<evidence type="ECO:0000313" key="7">
    <source>
        <dbReference type="EMBL" id="KAL3851842.1"/>
    </source>
</evidence>
<dbReference type="EMBL" id="JBJQND010000015">
    <property type="protein sequence ID" value="KAL3851842.1"/>
    <property type="molecule type" value="Genomic_DNA"/>
</dbReference>
<comment type="caution">
    <text evidence="7">The sequence shown here is derived from an EMBL/GenBank/DDBJ whole genome shotgun (WGS) entry which is preliminary data.</text>
</comment>
<keyword evidence="2 5" id="KW-0812">Transmembrane</keyword>
<feature type="transmembrane region" description="Helical" evidence="5">
    <location>
        <begin position="463"/>
        <end position="483"/>
    </location>
</feature>
<dbReference type="InterPro" id="IPR018045">
    <property type="entry name" value="S04_transporter_CS"/>
</dbReference>
<dbReference type="CDD" id="cd07042">
    <property type="entry name" value="STAS_SulP_like_sulfate_transporter"/>
    <property type="match status" value="1"/>
</dbReference>
<feature type="transmembrane region" description="Helical" evidence="5">
    <location>
        <begin position="425"/>
        <end position="443"/>
    </location>
</feature>
<feature type="transmembrane region" description="Helical" evidence="5">
    <location>
        <begin position="490"/>
        <end position="510"/>
    </location>
</feature>
<comment type="subcellular location">
    <subcellularLocation>
        <location evidence="1">Membrane</location>
        <topology evidence="1">Multi-pass membrane protein</topology>
    </subcellularLocation>
</comment>
<feature type="transmembrane region" description="Helical" evidence="5">
    <location>
        <begin position="135"/>
        <end position="160"/>
    </location>
</feature>
<sequence length="801" mass="89174">MCNQYSRLLTDFKICNVRVLHALRRMPNDDPESRETLISQPNGYAKILVERSVYNEKYFDENYVPGYRPNPSLKEKLQQKCKHCQCSGNCWKNFILTLFPFINIMQNYHIKLDLPGDLISGLTVGIMHLPQGMAYGMLTGLPPVYGLYSSFFPVILYFFFGSSRHISVGTFAVACLMVGSTVQKGVASYKIANPITPALEDTNSSSNSSLLLDDQNDQYVHVQLAYAMAVSFVAGIVQLLLGIARMGFVTVYLSDALISGFTTGAACHVFTSQIKHVFSIKTERYSGAFKLVKTYIEFFGKLPTTNSVTLIASVVCMFILYMVTTYINANPKLKPKMKMPVPIELIVVLLGTIISYFVQLNSKYGVVIVGDIPTGLPVPAANQFTVITEVISDGIALAIVIFAISVSMAKILAKNYDYEIDPNQELVAFGICNILSSFFSSYATSASLSRSLIQERVGGRTQVAGLVSSVLLLIVLLVLGPYFKSLPNCVLAAIIIIALRGMFLQVFDLVTLWKVAKIDFCVWIVAFLGTVLLDVDMGLAVGVIFALLTIVCRSQRPYVCLVGQIPDTDIYRDISVYREAKEIDGIKIFRFEHSLFFVNTEHFKSNLYKVTVNPKELKIKRKRALDKQRRMNKKQETVQTVITLGDSVELQVTGDEMEYVETSITDLYPSLKTSFHTIILDCSTWSYVDSMGVKVLKSVIADFKDVDIKVYLASCKAGIREMFALTKFYDQVSRENIFVTLHDAVLHAQHEKQSLRPVQNNAENGITQDLSDTAVEVSNNGIDNVINGVSNLQPNSNEAYA</sequence>
<dbReference type="PROSITE" id="PS01130">
    <property type="entry name" value="SLC26A"/>
    <property type="match status" value="1"/>
</dbReference>
<dbReference type="NCBIfam" id="TIGR00815">
    <property type="entry name" value="sulP"/>
    <property type="match status" value="1"/>
</dbReference>
<keyword evidence="4 5" id="KW-0472">Membrane</keyword>
<dbReference type="AlphaFoldDB" id="A0ABD3UUD3"/>
<evidence type="ECO:0000256" key="4">
    <source>
        <dbReference type="ARBA" id="ARBA00023136"/>
    </source>
</evidence>
<dbReference type="InterPro" id="IPR001902">
    <property type="entry name" value="SLC26A/SulP_fam"/>
</dbReference>
<name>A0ABD3UUD3_SINWO</name>
<evidence type="ECO:0000256" key="2">
    <source>
        <dbReference type="ARBA" id="ARBA00022692"/>
    </source>
</evidence>